<evidence type="ECO:0000256" key="6">
    <source>
        <dbReference type="ARBA" id="ARBA00023242"/>
    </source>
</evidence>
<comment type="similarity">
    <text evidence="1">Belongs to the helicase family. RecQ subfamily.</text>
</comment>
<dbReference type="PROSITE" id="PS51194">
    <property type="entry name" value="HELICASE_CTER"/>
    <property type="match status" value="1"/>
</dbReference>
<dbReference type="EC" id="5.6.2.4" evidence="8"/>
<accession>A0A1D3D6M7</accession>
<evidence type="ECO:0000259" key="9">
    <source>
        <dbReference type="PROSITE" id="PS51192"/>
    </source>
</evidence>
<evidence type="ECO:0000256" key="2">
    <source>
        <dbReference type="ARBA" id="ARBA00022741"/>
    </source>
</evidence>
<dbReference type="PROSITE" id="PS51192">
    <property type="entry name" value="HELICASE_ATP_BIND_1"/>
    <property type="match status" value="1"/>
</dbReference>
<name>A0A1D3D6M7_9EIME</name>
<dbReference type="VEuPathDB" id="ToxoDB:LOC113147020"/>
<feature type="domain" description="Helicase ATP-binding" evidence="9">
    <location>
        <begin position="1"/>
        <end position="126"/>
    </location>
</feature>
<feature type="domain" description="Helicase C-terminal" evidence="10">
    <location>
        <begin position="161"/>
        <end position="326"/>
    </location>
</feature>
<dbReference type="Pfam" id="PF16124">
    <property type="entry name" value="RecQ_Zn_bind"/>
    <property type="match status" value="1"/>
</dbReference>
<keyword evidence="6" id="KW-0539">Nucleus</keyword>
<dbReference type="InterPro" id="IPR032284">
    <property type="entry name" value="RecQ_Zn-bd"/>
</dbReference>
<evidence type="ECO:0000313" key="12">
    <source>
        <dbReference type="Proteomes" id="UP000095192"/>
    </source>
</evidence>
<evidence type="ECO:0000256" key="5">
    <source>
        <dbReference type="ARBA" id="ARBA00023235"/>
    </source>
</evidence>
<keyword evidence="11" id="KW-0378">Hydrolase</keyword>
<dbReference type="GO" id="GO:0003677">
    <property type="term" value="F:DNA binding"/>
    <property type="evidence" value="ECO:0007669"/>
    <property type="project" value="UniProtKB-KW"/>
</dbReference>
<dbReference type="GO" id="GO:0005524">
    <property type="term" value="F:ATP binding"/>
    <property type="evidence" value="ECO:0007669"/>
    <property type="project" value="UniProtKB-KW"/>
</dbReference>
<dbReference type="GO" id="GO:0005694">
    <property type="term" value="C:chromosome"/>
    <property type="evidence" value="ECO:0007669"/>
    <property type="project" value="TreeGrafter"/>
</dbReference>
<dbReference type="InterPro" id="IPR001650">
    <property type="entry name" value="Helicase_C-like"/>
</dbReference>
<dbReference type="GO" id="GO:0000724">
    <property type="term" value="P:double-strand break repair via homologous recombination"/>
    <property type="evidence" value="ECO:0007669"/>
    <property type="project" value="TreeGrafter"/>
</dbReference>
<dbReference type="InterPro" id="IPR014001">
    <property type="entry name" value="Helicase_ATP-bd"/>
</dbReference>
<dbReference type="InterPro" id="IPR027417">
    <property type="entry name" value="P-loop_NTPase"/>
</dbReference>
<keyword evidence="5" id="KW-0413">Isomerase</keyword>
<comment type="caution">
    <text evidence="11">The sequence shown here is derived from an EMBL/GenBank/DDBJ whole genome shotgun (WGS) entry which is preliminary data.</text>
</comment>
<evidence type="ECO:0000259" key="10">
    <source>
        <dbReference type="PROSITE" id="PS51194"/>
    </source>
</evidence>
<reference evidence="11 12" key="1">
    <citation type="journal article" date="2016" name="BMC Genomics">
        <title>Comparative genomics reveals Cyclospora cayetanensis possesses coccidia-like metabolism and invasion components but unique surface antigens.</title>
        <authorList>
            <person name="Liu S."/>
            <person name="Wang L."/>
            <person name="Zheng H."/>
            <person name="Xu Z."/>
            <person name="Roellig D.M."/>
            <person name="Li N."/>
            <person name="Frace M.A."/>
            <person name="Tang K."/>
            <person name="Arrowood M.J."/>
            <person name="Moss D.M."/>
            <person name="Zhang L."/>
            <person name="Feng Y."/>
            <person name="Xiao L."/>
        </authorList>
    </citation>
    <scope>NUCLEOTIDE SEQUENCE [LARGE SCALE GENOMIC DNA]</scope>
    <source>
        <strain evidence="11 12">CHN_HEN01</strain>
    </source>
</reference>
<dbReference type="InterPro" id="IPR011545">
    <property type="entry name" value="DEAD/DEAH_box_helicase_dom"/>
</dbReference>
<dbReference type="Pfam" id="PF00270">
    <property type="entry name" value="DEAD"/>
    <property type="match status" value="1"/>
</dbReference>
<dbReference type="GO" id="GO:0043138">
    <property type="term" value="F:3'-5' DNA helicase activity"/>
    <property type="evidence" value="ECO:0007669"/>
    <property type="project" value="UniProtKB-EC"/>
</dbReference>
<dbReference type="Gene3D" id="3.40.50.300">
    <property type="entry name" value="P-loop containing nucleotide triphosphate hydrolases"/>
    <property type="match status" value="2"/>
</dbReference>
<dbReference type="GO" id="GO:0005737">
    <property type="term" value="C:cytoplasm"/>
    <property type="evidence" value="ECO:0007669"/>
    <property type="project" value="TreeGrafter"/>
</dbReference>
<evidence type="ECO:0000256" key="4">
    <source>
        <dbReference type="ARBA" id="ARBA00023125"/>
    </source>
</evidence>
<evidence type="ECO:0000313" key="11">
    <source>
        <dbReference type="EMBL" id="OEH79087.1"/>
    </source>
</evidence>
<dbReference type="AlphaFoldDB" id="A0A1D3D6M7"/>
<evidence type="ECO:0000256" key="1">
    <source>
        <dbReference type="ARBA" id="ARBA00005446"/>
    </source>
</evidence>
<protein>
    <recommendedName>
        <fullName evidence="8">DNA 3'-5' helicase</fullName>
        <ecNumber evidence="8">5.6.2.4</ecNumber>
    </recommendedName>
</protein>
<dbReference type="InParanoid" id="A0A1D3D6M7"/>
<keyword evidence="11" id="KW-0347">Helicase</keyword>
<evidence type="ECO:0000256" key="3">
    <source>
        <dbReference type="ARBA" id="ARBA00022840"/>
    </source>
</evidence>
<keyword evidence="4" id="KW-0238">DNA-binding</keyword>
<dbReference type="SMART" id="SM00490">
    <property type="entry name" value="HELICc"/>
    <property type="match status" value="1"/>
</dbReference>
<proteinExistence type="inferred from homology"/>
<sequence length="420" mass="46832">MEDQQKHMQRIGFKVARLDSSLPKAEVRRVYADLRSKAPETQVLMVTAETLVHSSKLSDALNELNKRRLLRLFVVDEAHLVSQWGEDFREEYTCISSLKRSFPSIPLLALTASATPELERRVQSLLGVSAWCSFRMSCDRPNLFLEVHRKTKETVAYIAATVTQPPLKGCCGLIYCLSTKDCETLAKQLSERGVRAVPYHAKLSHAKRLKVSTQWSEGTPLVVCCTVAFGLGIDRADAASFGDSVALAVDVSRCVTLGAFLFFAFCCSVNSPHRYYQEIGRAGRDGAPSRCILFYLPHDATRLAKLHAQKTRGNGLLSRSHHKVFFRRRGRRRAACGASELPFSSPSFSGSLLTAEARKAKSLAEMQHYCELHMDCRRKFLLKALDEDAFPATPAAAPSAEAGCNAQSWMLRKLQEFCCF</sequence>
<dbReference type="GO" id="GO:0005634">
    <property type="term" value="C:nucleus"/>
    <property type="evidence" value="ECO:0007669"/>
    <property type="project" value="TreeGrafter"/>
</dbReference>
<keyword evidence="2" id="KW-0547">Nucleotide-binding</keyword>
<evidence type="ECO:0000256" key="8">
    <source>
        <dbReference type="ARBA" id="ARBA00034808"/>
    </source>
</evidence>
<dbReference type="SUPFAM" id="SSF52540">
    <property type="entry name" value="P-loop containing nucleoside triphosphate hydrolases"/>
    <property type="match status" value="1"/>
</dbReference>
<dbReference type="GO" id="GO:0009378">
    <property type="term" value="F:four-way junction helicase activity"/>
    <property type="evidence" value="ECO:0007669"/>
    <property type="project" value="TreeGrafter"/>
</dbReference>
<keyword evidence="12" id="KW-1185">Reference proteome</keyword>
<keyword evidence="3" id="KW-0067">ATP-binding</keyword>
<gene>
    <name evidence="11" type="ORF">cyc_08280</name>
</gene>
<evidence type="ECO:0000256" key="7">
    <source>
        <dbReference type="ARBA" id="ARBA00034617"/>
    </source>
</evidence>
<dbReference type="PANTHER" id="PTHR13710:SF153">
    <property type="entry name" value="RECQ-LIKE DNA HELICASE BLM"/>
    <property type="match status" value="1"/>
</dbReference>
<comment type="catalytic activity">
    <reaction evidence="7">
        <text>Couples ATP hydrolysis with the unwinding of duplex DNA by translocating in the 3'-5' direction.</text>
        <dbReference type="EC" id="5.6.2.4"/>
    </reaction>
</comment>
<dbReference type="PANTHER" id="PTHR13710">
    <property type="entry name" value="DNA HELICASE RECQ FAMILY MEMBER"/>
    <property type="match status" value="1"/>
</dbReference>
<organism evidence="11 12">
    <name type="scientific">Cyclospora cayetanensis</name>
    <dbReference type="NCBI Taxonomy" id="88456"/>
    <lineage>
        <taxon>Eukaryota</taxon>
        <taxon>Sar</taxon>
        <taxon>Alveolata</taxon>
        <taxon>Apicomplexa</taxon>
        <taxon>Conoidasida</taxon>
        <taxon>Coccidia</taxon>
        <taxon>Eucoccidiorida</taxon>
        <taxon>Eimeriorina</taxon>
        <taxon>Eimeriidae</taxon>
        <taxon>Cyclospora</taxon>
    </lineage>
</organism>
<dbReference type="EMBL" id="JROU02000510">
    <property type="protein sequence ID" value="OEH79087.1"/>
    <property type="molecule type" value="Genomic_DNA"/>
</dbReference>
<dbReference type="Pfam" id="PF00271">
    <property type="entry name" value="Helicase_C"/>
    <property type="match status" value="1"/>
</dbReference>
<dbReference type="Proteomes" id="UP000095192">
    <property type="component" value="Unassembled WGS sequence"/>
</dbReference>
<dbReference type="VEuPathDB" id="ToxoDB:cyc_08280"/>